<dbReference type="EMBL" id="CAJOAZ010005537">
    <property type="protein sequence ID" value="CAF4103886.1"/>
    <property type="molecule type" value="Genomic_DNA"/>
</dbReference>
<feature type="region of interest" description="Disordered" evidence="1">
    <location>
        <begin position="56"/>
        <end position="154"/>
    </location>
</feature>
<evidence type="ECO:0000313" key="3">
    <source>
        <dbReference type="EMBL" id="CAF4103886.1"/>
    </source>
</evidence>
<evidence type="ECO:0000256" key="1">
    <source>
        <dbReference type="SAM" id="MobiDB-lite"/>
    </source>
</evidence>
<accession>A0A819V655</accession>
<name>A0A819V655_9BILA</name>
<evidence type="ECO:0000313" key="4">
    <source>
        <dbReference type="Proteomes" id="UP000663844"/>
    </source>
</evidence>
<organism evidence="3 4">
    <name type="scientific">Adineta steineri</name>
    <dbReference type="NCBI Taxonomy" id="433720"/>
    <lineage>
        <taxon>Eukaryota</taxon>
        <taxon>Metazoa</taxon>
        <taxon>Spiralia</taxon>
        <taxon>Gnathifera</taxon>
        <taxon>Rotifera</taxon>
        <taxon>Eurotatoria</taxon>
        <taxon>Bdelloidea</taxon>
        <taxon>Adinetida</taxon>
        <taxon>Adinetidae</taxon>
        <taxon>Adineta</taxon>
    </lineage>
</organism>
<gene>
    <name evidence="3" type="ORF">OXD698_LOCUS35564</name>
</gene>
<protein>
    <submittedName>
        <fullName evidence="3">Uncharacterized protein</fullName>
    </submittedName>
</protein>
<feature type="compositionally biased region" description="Acidic residues" evidence="1">
    <location>
        <begin position="708"/>
        <end position="772"/>
    </location>
</feature>
<feature type="compositionally biased region" description="Polar residues" evidence="1">
    <location>
        <begin position="94"/>
        <end position="116"/>
    </location>
</feature>
<keyword evidence="2" id="KW-1133">Transmembrane helix</keyword>
<keyword evidence="2" id="KW-0812">Transmembrane</keyword>
<sequence length="803" mass="93350">MNIRIHQDGLNTNVGGLMQYEYQHGHLYAYRVWMMFSAGSYSQIQKHRIESYNSEYNAPSAKTTNNRHDRQSPTLTLPEKGQTQSSISVISSSKPKTQLINNPQQRTTNLSSSYQHLKSYKKKNLDQSYSSQPKKHKRDENEKQTEFYPSTKNNKKKIPEQNFLLPSIQTIKNYYKHNPYAEAKFRYDEAKCYLDSIQSQFVFLSEDCSAIIPRVEYDSTLNCFNGFVTPIINGKPVENAFDCSYFEELKDFLETKPRANLVNVHLLQPIPNPNAYAAPSATVLAAYGTDSKVTSIDILKRWIIIYQELHSRNVRVLGFATDGDPKYLRAMRLASNFFVTKPTLNIYNDKLPFTVEIPCSWSSWYFFNSCQLFLYMQDGVHLCTKIRNRLLSQNVKLKMGVYQVSVQHLYLLIKTTNRIDHNLSKSDLNVRDKQNFSSCGKISDDKVLDLLLLNDQHKATYHYLLLLNLLIITYTRPNVSLLTRIYYAWIILFFVRFWRIWLSKTKRKRRSLANSKKHAEQTYFITSNALLSIELNAHCLIYIYLLIEQKLIPESTANYIHLLSSQPCENVFRDARALSGIYSTRINFTMKQFLQRINKLNALTELKQFESSNKYEQIIFPVHHKIKPVTIETELDDIDEDNNFNSDNVEIIVYRAFEAAQQMVISLGMNKDLIKYKVFNIEESSQTAHKLLKLNTLTESEILILDDRDDSDEEINFDEDGDDDEEEVHTEDDEQEDSFEEDSVDENDFEEDDHAEDGDVEDCLDQDGEELNENVYDYYSSDDDSQPTSSFENLKATSYSGAY</sequence>
<dbReference type="AlphaFoldDB" id="A0A819V655"/>
<keyword evidence="2" id="KW-0472">Membrane</keyword>
<dbReference type="Proteomes" id="UP000663844">
    <property type="component" value="Unassembled WGS sequence"/>
</dbReference>
<feature type="transmembrane region" description="Helical" evidence="2">
    <location>
        <begin position="523"/>
        <end position="547"/>
    </location>
</feature>
<proteinExistence type="predicted"/>
<evidence type="ECO:0000256" key="2">
    <source>
        <dbReference type="SAM" id="Phobius"/>
    </source>
</evidence>
<feature type="region of interest" description="Disordered" evidence="1">
    <location>
        <begin position="708"/>
        <end position="803"/>
    </location>
</feature>
<feature type="transmembrane region" description="Helical" evidence="2">
    <location>
        <begin position="485"/>
        <end position="502"/>
    </location>
</feature>
<comment type="caution">
    <text evidence="3">The sequence shown here is derived from an EMBL/GenBank/DDBJ whole genome shotgun (WGS) entry which is preliminary data.</text>
</comment>
<feature type="compositionally biased region" description="Polar residues" evidence="1">
    <location>
        <begin position="786"/>
        <end position="803"/>
    </location>
</feature>
<reference evidence="3" key="1">
    <citation type="submission" date="2021-02" db="EMBL/GenBank/DDBJ databases">
        <authorList>
            <person name="Nowell W R."/>
        </authorList>
    </citation>
    <scope>NUCLEOTIDE SEQUENCE</scope>
</reference>